<reference evidence="3 4" key="1">
    <citation type="submission" date="2015-11" db="EMBL/GenBank/DDBJ databases">
        <title>Genomic analysis of 38 Legionella species identifies large and diverse effector repertoires.</title>
        <authorList>
            <person name="Burstein D."/>
            <person name="Amaro F."/>
            <person name="Zusman T."/>
            <person name="Lifshitz Z."/>
            <person name="Cohen O."/>
            <person name="Gilbert J.A."/>
            <person name="Pupko T."/>
            <person name="Shuman H.A."/>
            <person name="Segal G."/>
        </authorList>
    </citation>
    <scope>NUCLEOTIDE SEQUENCE [LARGE SCALE GENOMIC DNA]</scope>
    <source>
        <strain evidence="3 4">CDC#1442-AUS-E</strain>
    </source>
</reference>
<dbReference type="NCBIfam" id="NF045906">
    <property type="entry name" value="LysophlipPlaALeg"/>
    <property type="match status" value="1"/>
</dbReference>
<dbReference type="CDD" id="cd01846">
    <property type="entry name" value="fatty_acyltransferase_like"/>
    <property type="match status" value="1"/>
</dbReference>
<dbReference type="OrthoDB" id="5292073at2"/>
<organism evidence="3 4">
    <name type="scientific">Legionella quinlivanii</name>
    <dbReference type="NCBI Taxonomy" id="45073"/>
    <lineage>
        <taxon>Bacteria</taxon>
        <taxon>Pseudomonadati</taxon>
        <taxon>Pseudomonadota</taxon>
        <taxon>Gammaproteobacteria</taxon>
        <taxon>Legionellales</taxon>
        <taxon>Legionellaceae</taxon>
        <taxon>Legionella</taxon>
    </lineage>
</organism>
<dbReference type="RefSeq" id="WP_058507747.1">
    <property type="nucleotide sequence ID" value="NZ_CAAAIK010000001.1"/>
</dbReference>
<evidence type="ECO:0000256" key="1">
    <source>
        <dbReference type="ARBA" id="ARBA00022801"/>
    </source>
</evidence>
<sequence>MKVLLTLCALFFSTVIQSAALKNIVVFGDSLSDNGNLYEYMHHQLPQSPPYYEGRFTNGPIWVERLLALYYKQNPESHLKDYAFGGAGVSEEDDGGVLFTLRSEIDSYFLSHNNRAEKDNLYVVWIGANNYLGVPDGVNETVERVNKGIAHSLSELASKGARHILVFNLPDLGKAPAAKEFEAEEILSEFCQAHNAALAETMKQLRKEYPKVQWIFYDVNELLNKIFANPAHYGFNNIEQTCYDVMIDKPTQKSVLQIASRIRPTSEFDSCDGFLFFDPVHPTGPAHQIMAETAYRLLKEANISFK</sequence>
<dbReference type="AlphaFoldDB" id="A0A0W0Y1A3"/>
<dbReference type="InterPro" id="IPR051058">
    <property type="entry name" value="GDSL_Est/Lipase"/>
</dbReference>
<feature type="signal peptide" evidence="2">
    <location>
        <begin position="1"/>
        <end position="19"/>
    </location>
</feature>
<comment type="caution">
    <text evidence="3">The sequence shown here is derived from an EMBL/GenBank/DDBJ whole genome shotgun (WGS) entry which is preliminary data.</text>
</comment>
<keyword evidence="1" id="KW-0378">Hydrolase</keyword>
<dbReference type="SUPFAM" id="SSF52266">
    <property type="entry name" value="SGNH hydrolase"/>
    <property type="match status" value="1"/>
</dbReference>
<protein>
    <submittedName>
        <fullName evidence="3">Lysophospholipase A</fullName>
    </submittedName>
</protein>
<dbReference type="Gene3D" id="3.40.50.1110">
    <property type="entry name" value="SGNH hydrolase"/>
    <property type="match status" value="1"/>
</dbReference>
<evidence type="ECO:0000256" key="2">
    <source>
        <dbReference type="SAM" id="SignalP"/>
    </source>
</evidence>
<evidence type="ECO:0000313" key="3">
    <source>
        <dbReference type="EMBL" id="KTD50323.1"/>
    </source>
</evidence>
<dbReference type="InterPro" id="IPR036514">
    <property type="entry name" value="SGNH_hydro_sf"/>
</dbReference>
<dbReference type="PANTHER" id="PTHR45648:SF22">
    <property type="entry name" value="GDSL LIPASE_ACYLHYDROLASE FAMILY PROTEIN (AFU_ORTHOLOGUE AFUA_4G14700)"/>
    <property type="match status" value="1"/>
</dbReference>
<keyword evidence="4" id="KW-1185">Reference proteome</keyword>
<feature type="chain" id="PRO_5006917115" evidence="2">
    <location>
        <begin position="20"/>
        <end position="306"/>
    </location>
</feature>
<dbReference type="PANTHER" id="PTHR45648">
    <property type="entry name" value="GDSL LIPASE/ACYLHYDROLASE FAMILY PROTEIN (AFU_ORTHOLOGUE AFUA_4G14700)"/>
    <property type="match status" value="1"/>
</dbReference>
<dbReference type="STRING" id="45073.Lqui_1648"/>
<accession>A0A0W0Y1A3</accession>
<name>A0A0W0Y1A3_9GAMM</name>
<dbReference type="InterPro" id="IPR001087">
    <property type="entry name" value="GDSL"/>
</dbReference>
<dbReference type="EMBL" id="LNYS01000008">
    <property type="protein sequence ID" value="KTD50323.1"/>
    <property type="molecule type" value="Genomic_DNA"/>
</dbReference>
<keyword evidence="2" id="KW-0732">Signal</keyword>
<dbReference type="Proteomes" id="UP000054618">
    <property type="component" value="Unassembled WGS sequence"/>
</dbReference>
<evidence type="ECO:0000313" key="4">
    <source>
        <dbReference type="Proteomes" id="UP000054618"/>
    </source>
</evidence>
<dbReference type="GO" id="GO:0016788">
    <property type="term" value="F:hydrolase activity, acting on ester bonds"/>
    <property type="evidence" value="ECO:0007669"/>
    <property type="project" value="InterPro"/>
</dbReference>
<dbReference type="Pfam" id="PF00657">
    <property type="entry name" value="Lipase_GDSL"/>
    <property type="match status" value="1"/>
</dbReference>
<gene>
    <name evidence="3" type="ORF">Lqui_1648</name>
</gene>
<dbReference type="PATRIC" id="fig|45073.5.peg.1740"/>
<proteinExistence type="predicted"/>